<sequence>MKILIVEDEKYLAESMQKYLQNEDYFCEVATDVDEAREQISMFDYDCILLDIMLPKGSGLDLLEEIKAANKLDGVIIISAKDSVEDRIFSLKLGADDYLSKPFHLAELSARIESVIRRRNFQGNNIIRYKEIKVDFSSKTVYVNDVEIDITKTEFALFLFLLHNKAKVVSKNAIAEHLSGQSALYFDNFDIIYTHIKNLKKKLGIAGDYIKTVYGTGYKIV</sequence>
<keyword evidence="11" id="KW-1185">Reference proteome</keyword>
<dbReference type="Gene3D" id="3.40.50.2300">
    <property type="match status" value="1"/>
</dbReference>
<keyword evidence="1 6" id="KW-0597">Phosphoprotein</keyword>
<dbReference type="GO" id="GO:0006355">
    <property type="term" value="P:regulation of DNA-templated transcription"/>
    <property type="evidence" value="ECO:0007669"/>
    <property type="project" value="InterPro"/>
</dbReference>
<organism evidence="10 11">
    <name type="scientific">Pedobacter psychrophilus</name>
    <dbReference type="NCBI Taxonomy" id="1826909"/>
    <lineage>
        <taxon>Bacteria</taxon>
        <taxon>Pseudomonadati</taxon>
        <taxon>Bacteroidota</taxon>
        <taxon>Sphingobacteriia</taxon>
        <taxon>Sphingobacteriales</taxon>
        <taxon>Sphingobacteriaceae</taxon>
        <taxon>Pedobacter</taxon>
    </lineage>
</organism>
<dbReference type="GO" id="GO:0000156">
    <property type="term" value="F:phosphorelay response regulator activity"/>
    <property type="evidence" value="ECO:0007669"/>
    <property type="project" value="TreeGrafter"/>
</dbReference>
<dbReference type="SMART" id="SM00448">
    <property type="entry name" value="REC"/>
    <property type="match status" value="1"/>
</dbReference>
<evidence type="ECO:0000259" key="9">
    <source>
        <dbReference type="PROSITE" id="PS51755"/>
    </source>
</evidence>
<dbReference type="PROSITE" id="PS51755">
    <property type="entry name" value="OMPR_PHOB"/>
    <property type="match status" value="1"/>
</dbReference>
<evidence type="ECO:0000313" key="10">
    <source>
        <dbReference type="EMBL" id="OAQ39570.1"/>
    </source>
</evidence>
<protein>
    <submittedName>
        <fullName evidence="10">DNA-binding response regulator</fullName>
    </submittedName>
</protein>
<feature type="domain" description="OmpR/PhoB-type" evidence="9">
    <location>
        <begin position="124"/>
        <end position="221"/>
    </location>
</feature>
<dbReference type="PANTHER" id="PTHR48111:SF22">
    <property type="entry name" value="REGULATOR OF RPOS"/>
    <property type="match status" value="1"/>
</dbReference>
<accession>A0A179DFT4</accession>
<evidence type="ECO:0000256" key="2">
    <source>
        <dbReference type="ARBA" id="ARBA00023012"/>
    </source>
</evidence>
<dbReference type="SUPFAM" id="SSF52172">
    <property type="entry name" value="CheY-like"/>
    <property type="match status" value="1"/>
</dbReference>
<keyword evidence="4 7" id="KW-0238">DNA-binding</keyword>
<evidence type="ECO:0000256" key="1">
    <source>
        <dbReference type="ARBA" id="ARBA00022553"/>
    </source>
</evidence>
<keyword evidence="5" id="KW-0804">Transcription</keyword>
<reference evidence="10 11" key="2">
    <citation type="submission" date="2016-06" db="EMBL/GenBank/DDBJ databases">
        <title>Pedobacter psychrophilus sp. nov., isolated from Antarctic fragmentary rock.</title>
        <authorList>
            <person name="Svec P."/>
        </authorList>
    </citation>
    <scope>NUCLEOTIDE SEQUENCE [LARGE SCALE GENOMIC DNA]</scope>
    <source>
        <strain evidence="10 11">CCM 8644</strain>
    </source>
</reference>
<dbReference type="Gene3D" id="6.10.250.690">
    <property type="match status" value="1"/>
</dbReference>
<dbReference type="OrthoDB" id="9790442at2"/>
<gene>
    <name evidence="10" type="ORF">A5893_08220</name>
</gene>
<dbReference type="InterPro" id="IPR011006">
    <property type="entry name" value="CheY-like_superfamily"/>
</dbReference>
<evidence type="ECO:0000256" key="6">
    <source>
        <dbReference type="PROSITE-ProRule" id="PRU00169"/>
    </source>
</evidence>
<dbReference type="Proteomes" id="UP000078459">
    <property type="component" value="Unassembled WGS sequence"/>
</dbReference>
<keyword evidence="3" id="KW-0805">Transcription regulation</keyword>
<dbReference type="GO" id="GO:0000976">
    <property type="term" value="F:transcription cis-regulatory region binding"/>
    <property type="evidence" value="ECO:0007669"/>
    <property type="project" value="TreeGrafter"/>
</dbReference>
<dbReference type="InterPro" id="IPR036388">
    <property type="entry name" value="WH-like_DNA-bd_sf"/>
</dbReference>
<evidence type="ECO:0000256" key="5">
    <source>
        <dbReference type="ARBA" id="ARBA00023163"/>
    </source>
</evidence>
<dbReference type="InterPro" id="IPR039420">
    <property type="entry name" value="WalR-like"/>
</dbReference>
<dbReference type="Gene3D" id="1.10.10.10">
    <property type="entry name" value="Winged helix-like DNA-binding domain superfamily/Winged helix DNA-binding domain"/>
    <property type="match status" value="1"/>
</dbReference>
<proteinExistence type="predicted"/>
<dbReference type="PANTHER" id="PTHR48111">
    <property type="entry name" value="REGULATOR OF RPOS"/>
    <property type="match status" value="1"/>
</dbReference>
<dbReference type="InterPro" id="IPR001789">
    <property type="entry name" value="Sig_transdc_resp-reg_receiver"/>
</dbReference>
<reference evidence="10 11" key="1">
    <citation type="submission" date="2016-04" db="EMBL/GenBank/DDBJ databases">
        <authorList>
            <person name="Evans L.H."/>
            <person name="Alamgir A."/>
            <person name="Owens N."/>
            <person name="Weber N.D."/>
            <person name="Virtaneva K."/>
            <person name="Barbian K."/>
            <person name="Babar A."/>
            <person name="Rosenke K."/>
        </authorList>
    </citation>
    <scope>NUCLEOTIDE SEQUENCE [LARGE SCALE GENOMIC DNA]</scope>
    <source>
        <strain evidence="10 11">CCM 8644</strain>
    </source>
</reference>
<evidence type="ECO:0000256" key="4">
    <source>
        <dbReference type="ARBA" id="ARBA00023125"/>
    </source>
</evidence>
<feature type="domain" description="Response regulatory" evidence="8">
    <location>
        <begin position="2"/>
        <end position="116"/>
    </location>
</feature>
<feature type="modified residue" description="4-aspartylphosphate" evidence="6">
    <location>
        <position position="51"/>
    </location>
</feature>
<evidence type="ECO:0000313" key="11">
    <source>
        <dbReference type="Proteomes" id="UP000078459"/>
    </source>
</evidence>
<evidence type="ECO:0000256" key="3">
    <source>
        <dbReference type="ARBA" id="ARBA00023015"/>
    </source>
</evidence>
<dbReference type="GO" id="GO:0005829">
    <property type="term" value="C:cytosol"/>
    <property type="evidence" value="ECO:0007669"/>
    <property type="project" value="TreeGrafter"/>
</dbReference>
<evidence type="ECO:0000256" key="7">
    <source>
        <dbReference type="PROSITE-ProRule" id="PRU01091"/>
    </source>
</evidence>
<keyword evidence="2" id="KW-0902">Two-component regulatory system</keyword>
<dbReference type="STRING" id="1826909.A5893_08220"/>
<dbReference type="InterPro" id="IPR001867">
    <property type="entry name" value="OmpR/PhoB-type_DNA-bd"/>
</dbReference>
<dbReference type="Pfam" id="PF00072">
    <property type="entry name" value="Response_reg"/>
    <property type="match status" value="1"/>
</dbReference>
<comment type="caution">
    <text evidence="10">The sequence shown here is derived from an EMBL/GenBank/DDBJ whole genome shotgun (WGS) entry which is preliminary data.</text>
</comment>
<evidence type="ECO:0000259" key="8">
    <source>
        <dbReference type="PROSITE" id="PS50110"/>
    </source>
</evidence>
<dbReference type="AlphaFoldDB" id="A0A179DFT4"/>
<dbReference type="EMBL" id="LWHJ01000027">
    <property type="protein sequence ID" value="OAQ39570.1"/>
    <property type="molecule type" value="Genomic_DNA"/>
</dbReference>
<feature type="DNA-binding region" description="OmpR/PhoB-type" evidence="7">
    <location>
        <begin position="124"/>
        <end position="221"/>
    </location>
</feature>
<name>A0A179DFT4_9SPHI</name>
<dbReference type="SMART" id="SM00862">
    <property type="entry name" value="Trans_reg_C"/>
    <property type="match status" value="1"/>
</dbReference>
<dbReference type="PROSITE" id="PS50110">
    <property type="entry name" value="RESPONSE_REGULATORY"/>
    <property type="match status" value="1"/>
</dbReference>
<dbReference type="GO" id="GO:0032993">
    <property type="term" value="C:protein-DNA complex"/>
    <property type="evidence" value="ECO:0007669"/>
    <property type="project" value="TreeGrafter"/>
</dbReference>
<dbReference type="Pfam" id="PF00486">
    <property type="entry name" value="Trans_reg_C"/>
    <property type="match status" value="1"/>
</dbReference>
<dbReference type="RefSeq" id="WP_068822187.1">
    <property type="nucleotide sequence ID" value="NZ_LWHJ01000027.1"/>
</dbReference>
<dbReference type="CDD" id="cd00383">
    <property type="entry name" value="trans_reg_C"/>
    <property type="match status" value="1"/>
</dbReference>